<dbReference type="EMBL" id="CP019609">
    <property type="protein sequence ID" value="AQP53083.1"/>
    <property type="molecule type" value="Genomic_DNA"/>
</dbReference>
<accession>A0A1Q2D423</accession>
<comment type="similarity">
    <text evidence="1">Belongs to the UPF0122 family.</text>
</comment>
<name>A0A1Q2D423_9ENTE</name>
<sequence>MLTESELIEHYHVLLLGALKRCHIKCHHPEFDDYLQIARLILLETYREFSTTNQDTSGFHNFVYQKIYWQLTDTLRKEARRTTTQDVIDPYVMDYTDLPTTIIDEEAIAVSELISALSPDLTKHERRYLIETYINDLTVKQLAEKYQVNRTAVYKWRRGVAKKYLNYLAKQGVQNDDGFR</sequence>
<dbReference type="AlphaFoldDB" id="A0A1Q2D423"/>
<dbReference type="InterPro" id="IPR036388">
    <property type="entry name" value="WH-like_DNA-bd_sf"/>
</dbReference>
<gene>
    <name evidence="3" type="ORF">BW732_01805</name>
</gene>
<dbReference type="Proteomes" id="UP000188246">
    <property type="component" value="Chromosome"/>
</dbReference>
<organism evidence="3 4">
    <name type="scientific">Vagococcus penaei</name>
    <dbReference type="NCBI Taxonomy" id="633807"/>
    <lineage>
        <taxon>Bacteria</taxon>
        <taxon>Bacillati</taxon>
        <taxon>Bacillota</taxon>
        <taxon>Bacilli</taxon>
        <taxon>Lactobacillales</taxon>
        <taxon>Enterococcaceae</taxon>
        <taxon>Vagococcus</taxon>
    </lineage>
</organism>
<dbReference type="RefSeq" id="WP_077275180.1">
    <property type="nucleotide sequence ID" value="NZ_CP019609.1"/>
</dbReference>
<evidence type="ECO:0000256" key="2">
    <source>
        <dbReference type="ARBA" id="ARBA00024764"/>
    </source>
</evidence>
<dbReference type="NCBIfam" id="TIGR02937">
    <property type="entry name" value="sigma70-ECF"/>
    <property type="match status" value="1"/>
</dbReference>
<dbReference type="InterPro" id="IPR014284">
    <property type="entry name" value="RNA_pol_sigma-70_dom"/>
</dbReference>
<dbReference type="GO" id="GO:0003700">
    <property type="term" value="F:DNA-binding transcription factor activity"/>
    <property type="evidence" value="ECO:0007669"/>
    <property type="project" value="InterPro"/>
</dbReference>
<dbReference type="InterPro" id="IPR013324">
    <property type="entry name" value="RNA_pol_sigma_r3/r4-like"/>
</dbReference>
<evidence type="ECO:0000313" key="4">
    <source>
        <dbReference type="Proteomes" id="UP000188246"/>
    </source>
</evidence>
<dbReference type="GO" id="GO:0006352">
    <property type="term" value="P:DNA-templated transcription initiation"/>
    <property type="evidence" value="ECO:0007669"/>
    <property type="project" value="InterPro"/>
</dbReference>
<reference evidence="3 4" key="1">
    <citation type="journal article" date="2010" name="Int. J. Syst. Evol. Microbiol.">
        <title>Vagococcus penaei sp. nov., isolated from spoilage microbiota of cooked shrimp (Penaeus vannamei).</title>
        <authorList>
            <person name="Jaffres E."/>
            <person name="Prevost H."/>
            <person name="Rossero A."/>
            <person name="Joffraud J.J."/>
            <person name="Dousset X."/>
        </authorList>
    </citation>
    <scope>NUCLEOTIDE SEQUENCE [LARGE SCALE GENOMIC DNA]</scope>
    <source>
        <strain evidence="3 4">CD276</strain>
    </source>
</reference>
<dbReference type="SUPFAM" id="SSF88659">
    <property type="entry name" value="Sigma3 and sigma4 domains of RNA polymerase sigma factors"/>
    <property type="match status" value="1"/>
</dbReference>
<dbReference type="Pfam" id="PF04297">
    <property type="entry name" value="UPF0122"/>
    <property type="match status" value="1"/>
</dbReference>
<comment type="function">
    <text evidence="2">Might take part in the signal recognition particle (SRP) pathway. This is inferred from the conservation of its genetic proximity to ftsY/ffh. May be a regulatory protein.</text>
</comment>
<dbReference type="KEGG" id="vpi:BW732_01805"/>
<evidence type="ECO:0000256" key="1">
    <source>
        <dbReference type="ARBA" id="ARBA00008720"/>
    </source>
</evidence>
<protein>
    <submittedName>
        <fullName evidence="3">Uncharacterized protein</fullName>
    </submittedName>
</protein>
<evidence type="ECO:0000313" key="3">
    <source>
        <dbReference type="EMBL" id="AQP53083.1"/>
    </source>
</evidence>
<dbReference type="Gene3D" id="1.10.10.10">
    <property type="entry name" value="Winged helix-like DNA-binding domain superfamily/Winged helix DNA-binding domain"/>
    <property type="match status" value="1"/>
</dbReference>
<keyword evidence="4" id="KW-1185">Reference proteome</keyword>
<dbReference type="InterPro" id="IPR007394">
    <property type="entry name" value="UPF0122"/>
</dbReference>
<dbReference type="STRING" id="633807.BW732_01805"/>
<dbReference type="OrthoDB" id="2184014at2"/>
<proteinExistence type="inferred from homology"/>